<feature type="non-terminal residue" evidence="2">
    <location>
        <position position="1"/>
    </location>
</feature>
<dbReference type="EMBL" id="CAJVPQ010027013">
    <property type="protein sequence ID" value="CAG8770171.1"/>
    <property type="molecule type" value="Genomic_DNA"/>
</dbReference>
<comment type="caution">
    <text evidence="2">The sequence shown here is derived from an EMBL/GenBank/DDBJ whole genome shotgun (WGS) entry which is preliminary data.</text>
</comment>
<feature type="region of interest" description="Disordered" evidence="1">
    <location>
        <begin position="24"/>
        <end position="49"/>
    </location>
</feature>
<reference evidence="2" key="1">
    <citation type="submission" date="2021-06" db="EMBL/GenBank/DDBJ databases">
        <authorList>
            <person name="Kallberg Y."/>
            <person name="Tangrot J."/>
            <person name="Rosling A."/>
        </authorList>
    </citation>
    <scope>NUCLEOTIDE SEQUENCE</scope>
    <source>
        <strain evidence="2">UK204</strain>
    </source>
</reference>
<protein>
    <submittedName>
        <fullName evidence="2">9323_t:CDS:1</fullName>
    </submittedName>
</protein>
<sequence>LFSMDNANLIHSVILDSAITVTTQTSRSSRSSRSKRPSKSTILRNKQKEKEELDNQLKVITI</sequence>
<evidence type="ECO:0000313" key="3">
    <source>
        <dbReference type="Proteomes" id="UP000789570"/>
    </source>
</evidence>
<proteinExistence type="predicted"/>
<dbReference type="AlphaFoldDB" id="A0A9N9J8P9"/>
<evidence type="ECO:0000256" key="1">
    <source>
        <dbReference type="SAM" id="MobiDB-lite"/>
    </source>
</evidence>
<keyword evidence="3" id="KW-1185">Reference proteome</keyword>
<evidence type="ECO:0000313" key="2">
    <source>
        <dbReference type="EMBL" id="CAG8770171.1"/>
    </source>
</evidence>
<dbReference type="Proteomes" id="UP000789570">
    <property type="component" value="Unassembled WGS sequence"/>
</dbReference>
<accession>A0A9N9J8P9</accession>
<name>A0A9N9J8P9_9GLOM</name>
<organism evidence="2 3">
    <name type="scientific">Funneliformis caledonium</name>
    <dbReference type="NCBI Taxonomy" id="1117310"/>
    <lineage>
        <taxon>Eukaryota</taxon>
        <taxon>Fungi</taxon>
        <taxon>Fungi incertae sedis</taxon>
        <taxon>Mucoromycota</taxon>
        <taxon>Glomeromycotina</taxon>
        <taxon>Glomeromycetes</taxon>
        <taxon>Glomerales</taxon>
        <taxon>Glomeraceae</taxon>
        <taxon>Funneliformis</taxon>
    </lineage>
</organism>
<gene>
    <name evidence="2" type="ORF">FCALED_LOCUS17485</name>
</gene>